<dbReference type="EMBL" id="FOAF01000002">
    <property type="protein sequence ID" value="SEL32652.1"/>
    <property type="molecule type" value="Genomic_DNA"/>
</dbReference>
<accession>A0A1H7ZHD9</accession>
<protein>
    <recommendedName>
        <fullName evidence="5">Transposase</fullName>
    </recommendedName>
</protein>
<proteinExistence type="predicted"/>
<keyword evidence="4" id="KW-1185">Reference proteome</keyword>
<reference evidence="4" key="2">
    <citation type="submission" date="2016-10" db="EMBL/GenBank/DDBJ databases">
        <authorList>
            <person name="Varghese N."/>
            <person name="Submissions S."/>
        </authorList>
    </citation>
    <scope>NUCLEOTIDE SEQUENCE [LARGE SCALE GENOMIC DNA]</scope>
    <source>
        <strain evidence="4">DSM 18733</strain>
    </source>
</reference>
<name>A0A1H7ZHD9_OLID1</name>
<evidence type="ECO:0000313" key="2">
    <source>
        <dbReference type="EMBL" id="SEM40757.1"/>
    </source>
</evidence>
<organism evidence="3 4">
    <name type="scientific">Olivibacter domesticus</name>
    <name type="common">Pseudosphingobacterium domesticum</name>
    <dbReference type="NCBI Taxonomy" id="407022"/>
    <lineage>
        <taxon>Bacteria</taxon>
        <taxon>Pseudomonadati</taxon>
        <taxon>Bacteroidota</taxon>
        <taxon>Sphingobacteriia</taxon>
        <taxon>Sphingobacteriales</taxon>
        <taxon>Sphingobacteriaceae</taxon>
        <taxon>Olivibacter</taxon>
    </lineage>
</organism>
<gene>
    <name evidence="1" type="ORF">SAMN05661044_02173</name>
    <name evidence="2" type="ORF">SAMN05661044_05089</name>
    <name evidence="3" type="ORF">SAMN05661044_05532</name>
</gene>
<dbReference type="STRING" id="407022.SAMN05661044_02173"/>
<dbReference type="AlphaFoldDB" id="A0A1H7ZHD9"/>
<dbReference type="EMBL" id="FOAF01000012">
    <property type="protein sequence ID" value="SEM40757.1"/>
    <property type="molecule type" value="Genomic_DNA"/>
</dbReference>
<reference evidence="3" key="1">
    <citation type="submission" date="2016-10" db="EMBL/GenBank/DDBJ databases">
        <authorList>
            <person name="de Groot N.N."/>
        </authorList>
    </citation>
    <scope>NUCLEOTIDE SEQUENCE [LARGE SCALE GENOMIC DNA]</scope>
    <source>
        <strain evidence="3">DSM 18733</strain>
    </source>
</reference>
<dbReference type="Proteomes" id="UP000199421">
    <property type="component" value="Unassembled WGS sequence"/>
</dbReference>
<evidence type="ECO:0000313" key="1">
    <source>
        <dbReference type="EMBL" id="SEL32652.1"/>
    </source>
</evidence>
<evidence type="ECO:0000313" key="3">
    <source>
        <dbReference type="EMBL" id="SEM57683.1"/>
    </source>
</evidence>
<sequence length="117" mass="13575">MQDAERKLLTLLMPEGLLDYFDIMEVVQKDKGLQIHLDEKNIAPSGYESVQLESKGFMPPSEIKDFPIRGQKVTLHIRRRRWLVLESGKIITRDWNLVRQGARMTTEFGLFLKGIFG</sequence>
<dbReference type="OrthoDB" id="1119824at2"/>
<evidence type="ECO:0000313" key="4">
    <source>
        <dbReference type="Proteomes" id="UP000199421"/>
    </source>
</evidence>
<evidence type="ECO:0008006" key="5">
    <source>
        <dbReference type="Google" id="ProtNLM"/>
    </source>
</evidence>
<dbReference type="EMBL" id="FOAF01000017">
    <property type="protein sequence ID" value="SEM57683.1"/>
    <property type="molecule type" value="Genomic_DNA"/>
</dbReference>